<organism evidence="7">
    <name type="scientific">candidate division WWE3 bacterium</name>
    <dbReference type="NCBI Taxonomy" id="2053526"/>
    <lineage>
        <taxon>Bacteria</taxon>
        <taxon>Katanobacteria</taxon>
    </lineage>
</organism>
<keyword evidence="1 5" id="KW-0963">Cytoplasm</keyword>
<evidence type="ECO:0000256" key="3">
    <source>
        <dbReference type="ARBA" id="ARBA00022722"/>
    </source>
</evidence>
<accession>A0A7C1SNQ4</accession>
<evidence type="ECO:0000313" key="7">
    <source>
        <dbReference type="EMBL" id="HEB14057.1"/>
    </source>
</evidence>
<dbReference type="Proteomes" id="UP000885744">
    <property type="component" value="Unassembled WGS sequence"/>
</dbReference>
<dbReference type="InterPro" id="IPR037027">
    <property type="entry name" value="YqgF/RNaseH-like_dom_sf"/>
</dbReference>
<dbReference type="SMART" id="SM00732">
    <property type="entry name" value="YqgFc"/>
    <property type="match status" value="1"/>
</dbReference>
<evidence type="ECO:0000259" key="6">
    <source>
        <dbReference type="SMART" id="SM00732"/>
    </source>
</evidence>
<evidence type="ECO:0000256" key="4">
    <source>
        <dbReference type="ARBA" id="ARBA00022801"/>
    </source>
</evidence>
<evidence type="ECO:0000256" key="5">
    <source>
        <dbReference type="HAMAP-Rule" id="MF_00651"/>
    </source>
</evidence>
<gene>
    <name evidence="7" type="primary">ruvX</name>
    <name evidence="7" type="ORF">ENI09_01465</name>
</gene>
<keyword evidence="2 5" id="KW-0690">Ribosome biogenesis</keyword>
<dbReference type="GO" id="GO:0004518">
    <property type="term" value="F:nuclease activity"/>
    <property type="evidence" value="ECO:0007669"/>
    <property type="project" value="UniProtKB-KW"/>
</dbReference>
<reference evidence="7" key="1">
    <citation type="journal article" date="2020" name="mSystems">
        <title>Genome- and Community-Level Interaction Insights into Carbon Utilization and Element Cycling Functions of Hydrothermarchaeota in Hydrothermal Sediment.</title>
        <authorList>
            <person name="Zhou Z."/>
            <person name="Liu Y."/>
            <person name="Xu W."/>
            <person name="Pan J."/>
            <person name="Luo Z.H."/>
            <person name="Li M."/>
        </authorList>
    </citation>
    <scope>NUCLEOTIDE SEQUENCE [LARGE SCALE GENOMIC DNA]</scope>
    <source>
        <strain evidence="7">HyVt-365</strain>
    </source>
</reference>
<comment type="subcellular location">
    <subcellularLocation>
        <location evidence="5">Cytoplasm</location>
    </subcellularLocation>
</comment>
<dbReference type="EC" id="3.1.-.-" evidence="5"/>
<dbReference type="HAMAP" id="MF_00651">
    <property type="entry name" value="Nuclease_YqgF"/>
    <property type="match status" value="1"/>
</dbReference>
<dbReference type="GO" id="GO:0005737">
    <property type="term" value="C:cytoplasm"/>
    <property type="evidence" value="ECO:0007669"/>
    <property type="project" value="UniProtKB-SubCell"/>
</dbReference>
<dbReference type="NCBIfam" id="TIGR00250">
    <property type="entry name" value="RNAse_H_YqgF"/>
    <property type="match status" value="1"/>
</dbReference>
<sequence length="130" mass="14804">MRILSIDWGEKRIGLALSEGSFAEPYGVVSSFEELHQVVKKEGVDQVLLGLPEGKHEKQVRELSKRIKKELKIPVRLRSEVLTTQQALEKAIESGKSKKARRTLDALSAATLLQEYLDERERVRRPPRTT</sequence>
<dbReference type="InterPro" id="IPR012337">
    <property type="entry name" value="RNaseH-like_sf"/>
</dbReference>
<dbReference type="InterPro" id="IPR005227">
    <property type="entry name" value="YqgF"/>
</dbReference>
<dbReference type="CDD" id="cd16964">
    <property type="entry name" value="YqgF"/>
    <property type="match status" value="1"/>
</dbReference>
<dbReference type="PANTHER" id="PTHR33317">
    <property type="entry name" value="POLYNUCLEOTIDYL TRANSFERASE, RIBONUCLEASE H-LIKE SUPERFAMILY PROTEIN"/>
    <property type="match status" value="1"/>
</dbReference>
<proteinExistence type="inferred from homology"/>
<evidence type="ECO:0000256" key="1">
    <source>
        <dbReference type="ARBA" id="ARBA00022490"/>
    </source>
</evidence>
<name>A0A7C1SNQ4_UNCKA</name>
<dbReference type="Pfam" id="PF03652">
    <property type="entry name" value="RuvX"/>
    <property type="match status" value="1"/>
</dbReference>
<dbReference type="Gene3D" id="3.30.420.140">
    <property type="entry name" value="YqgF/RNase H-like domain"/>
    <property type="match status" value="1"/>
</dbReference>
<dbReference type="EMBL" id="DRHH01000061">
    <property type="protein sequence ID" value="HEB14057.1"/>
    <property type="molecule type" value="Genomic_DNA"/>
</dbReference>
<comment type="similarity">
    <text evidence="5">Belongs to the YqgF HJR family.</text>
</comment>
<dbReference type="InterPro" id="IPR006641">
    <property type="entry name" value="YqgF/RNaseH-like_dom"/>
</dbReference>
<comment type="caution">
    <text evidence="7">The sequence shown here is derived from an EMBL/GenBank/DDBJ whole genome shotgun (WGS) entry which is preliminary data.</text>
</comment>
<dbReference type="GO" id="GO:0016788">
    <property type="term" value="F:hydrolase activity, acting on ester bonds"/>
    <property type="evidence" value="ECO:0007669"/>
    <property type="project" value="UniProtKB-UniRule"/>
</dbReference>
<dbReference type="PANTHER" id="PTHR33317:SF4">
    <property type="entry name" value="POLYNUCLEOTIDYL TRANSFERASE, RIBONUCLEASE H-LIKE SUPERFAMILY PROTEIN"/>
    <property type="match status" value="1"/>
</dbReference>
<feature type="domain" description="YqgF/RNase H-like" evidence="6">
    <location>
        <begin position="1"/>
        <end position="87"/>
    </location>
</feature>
<protein>
    <recommendedName>
        <fullName evidence="5">Putative pre-16S rRNA nuclease</fullName>
        <ecNumber evidence="5">3.1.-.-</ecNumber>
    </recommendedName>
</protein>
<comment type="function">
    <text evidence="5">Could be a nuclease involved in processing of the 5'-end of pre-16S rRNA.</text>
</comment>
<dbReference type="SUPFAM" id="SSF53098">
    <property type="entry name" value="Ribonuclease H-like"/>
    <property type="match status" value="1"/>
</dbReference>
<keyword evidence="3 5" id="KW-0540">Nuclease</keyword>
<dbReference type="AlphaFoldDB" id="A0A7C1SNQ4"/>
<keyword evidence="4 5" id="KW-0378">Hydrolase</keyword>
<dbReference type="GO" id="GO:0000967">
    <property type="term" value="P:rRNA 5'-end processing"/>
    <property type="evidence" value="ECO:0007669"/>
    <property type="project" value="UniProtKB-UniRule"/>
</dbReference>
<evidence type="ECO:0000256" key="2">
    <source>
        <dbReference type="ARBA" id="ARBA00022517"/>
    </source>
</evidence>